<dbReference type="InterPro" id="IPR050211">
    <property type="entry name" value="FOX_domain-containing"/>
</dbReference>
<gene>
    <name evidence="5" type="ORF">KR093_011340</name>
</gene>
<dbReference type="PRINTS" id="PR00053">
    <property type="entry name" value="FORKHEAD"/>
</dbReference>
<name>A0AAD4PMV0_9MUSC</name>
<dbReference type="InterPro" id="IPR036390">
    <property type="entry name" value="WH_DNA-bd_sf"/>
</dbReference>
<evidence type="ECO:0000256" key="3">
    <source>
        <dbReference type="SAM" id="MobiDB-lite"/>
    </source>
</evidence>
<dbReference type="Proteomes" id="UP001200034">
    <property type="component" value="Unassembled WGS sequence"/>
</dbReference>
<accession>A0AAD4PMV0</accession>
<evidence type="ECO:0000313" key="5">
    <source>
        <dbReference type="EMBL" id="KAH8376054.1"/>
    </source>
</evidence>
<dbReference type="PROSITE" id="PS50039">
    <property type="entry name" value="FORK_HEAD_3"/>
    <property type="match status" value="1"/>
</dbReference>
<organism evidence="5 6">
    <name type="scientific">Drosophila rubida</name>
    <dbReference type="NCBI Taxonomy" id="30044"/>
    <lineage>
        <taxon>Eukaryota</taxon>
        <taxon>Metazoa</taxon>
        <taxon>Ecdysozoa</taxon>
        <taxon>Arthropoda</taxon>
        <taxon>Hexapoda</taxon>
        <taxon>Insecta</taxon>
        <taxon>Pterygota</taxon>
        <taxon>Neoptera</taxon>
        <taxon>Endopterygota</taxon>
        <taxon>Diptera</taxon>
        <taxon>Brachycera</taxon>
        <taxon>Muscomorpha</taxon>
        <taxon>Ephydroidea</taxon>
        <taxon>Drosophilidae</taxon>
        <taxon>Drosophila</taxon>
    </lineage>
</organism>
<keyword evidence="1 2" id="KW-0238">DNA-binding</keyword>
<dbReference type="Gene3D" id="1.10.10.10">
    <property type="entry name" value="Winged helix-like DNA-binding domain superfamily/Winged helix DNA-binding domain"/>
    <property type="match status" value="1"/>
</dbReference>
<evidence type="ECO:0000256" key="2">
    <source>
        <dbReference type="PROSITE-ProRule" id="PRU00089"/>
    </source>
</evidence>
<dbReference type="CDD" id="cd00059">
    <property type="entry name" value="FH_FOX"/>
    <property type="match status" value="1"/>
</dbReference>
<dbReference type="SMART" id="SM00339">
    <property type="entry name" value="FH"/>
    <property type="match status" value="1"/>
</dbReference>
<feature type="region of interest" description="Disordered" evidence="3">
    <location>
        <begin position="1"/>
        <end position="27"/>
    </location>
</feature>
<feature type="domain" description="Fork-head" evidence="4">
    <location>
        <begin position="157"/>
        <end position="245"/>
    </location>
</feature>
<reference evidence="5" key="1">
    <citation type="journal article" date="2021" name="Mol. Ecol. Resour.">
        <title>Phylogenomic analyses of the genus Drosophila reveals genomic signals of climate adaptation.</title>
        <authorList>
            <person name="Li F."/>
            <person name="Rane R.V."/>
            <person name="Luria V."/>
            <person name="Xiong Z."/>
            <person name="Chen J."/>
            <person name="Li Z."/>
            <person name="Catullo R.A."/>
            <person name="Griffin P.C."/>
            <person name="Schiffer M."/>
            <person name="Pearce S."/>
            <person name="Lee S.F."/>
            <person name="McElroy K."/>
            <person name="Stocker A."/>
            <person name="Shirriffs J."/>
            <person name="Cockerell F."/>
            <person name="Coppin C."/>
            <person name="Sgro C.M."/>
            <person name="Karger A."/>
            <person name="Cain J.W."/>
            <person name="Weber J.A."/>
            <person name="Santpere G."/>
            <person name="Kirschner M.W."/>
            <person name="Hoffmann A.A."/>
            <person name="Oakeshott J.G."/>
            <person name="Zhang G."/>
        </authorList>
    </citation>
    <scope>NUCLEOTIDE SEQUENCE</scope>
    <source>
        <strain evidence="5">BGI-SZ-2011g</strain>
    </source>
</reference>
<dbReference type="GO" id="GO:0000981">
    <property type="term" value="F:DNA-binding transcription factor activity, RNA polymerase II-specific"/>
    <property type="evidence" value="ECO:0007669"/>
    <property type="project" value="TreeGrafter"/>
</dbReference>
<feature type="DNA-binding region" description="Fork-head" evidence="2">
    <location>
        <begin position="157"/>
        <end position="245"/>
    </location>
</feature>
<sequence>MMTNPSEVQEDKKETFKYISGSPDIDESDEERELTNLNWLLRNQNVTWPEIIDGNSNDDIITNISVSTSQRSIVTATKVANINTFTNFDCQKGKKIYNSKTNIITCSETRKQNSTTVASLKRLSPSERFEIFINKIKRDLEEYEKSAIKYKTDITEKPPFNYSHIIGMAMLDYGRATLQQICSWIESKFAFFRVRKKWNNSIRHNLSLHHCFRNRKREEKGKGGYWELGVDPKKCDRKRIRNRKTGQTKLLSPLQLAKNNCSQKTRTIINCNQQEESIQLSLRRHPSYNYLAAEKIEELNVVEQQAGSSKELNTSALELSISNDINRDHGRPSLCSNEFAMSINSEELQQQYERGTIIIHTSGDSLCLNDIFINNKFNNINMIYTEDEIPTLSENVIISSHMPMDINKDTPTIPVISAPEIPNVLSTSCDLSSFRTCIDGEDESFNFINSSEINRNDDILYNLLDVCVRDY</sequence>
<dbReference type="EMBL" id="JAJJHW010001156">
    <property type="protein sequence ID" value="KAH8376054.1"/>
    <property type="molecule type" value="Genomic_DNA"/>
</dbReference>
<comment type="caution">
    <text evidence="5">The sequence shown here is derived from an EMBL/GenBank/DDBJ whole genome shotgun (WGS) entry which is preliminary data.</text>
</comment>
<keyword evidence="2" id="KW-0539">Nucleus</keyword>
<dbReference type="FunFam" id="1.10.10.10:FF:000530">
    <property type="entry name" value="Forkhead box protein (AaegFOXM2)"/>
    <property type="match status" value="1"/>
</dbReference>
<dbReference type="GO" id="GO:0009653">
    <property type="term" value="P:anatomical structure morphogenesis"/>
    <property type="evidence" value="ECO:0007669"/>
    <property type="project" value="TreeGrafter"/>
</dbReference>
<comment type="subcellular location">
    <subcellularLocation>
        <location evidence="2">Nucleus</location>
    </subcellularLocation>
</comment>
<evidence type="ECO:0000259" key="4">
    <source>
        <dbReference type="PROSITE" id="PS50039"/>
    </source>
</evidence>
<dbReference type="GO" id="GO:0030154">
    <property type="term" value="P:cell differentiation"/>
    <property type="evidence" value="ECO:0007669"/>
    <property type="project" value="TreeGrafter"/>
</dbReference>
<proteinExistence type="predicted"/>
<keyword evidence="6" id="KW-1185">Reference proteome</keyword>
<dbReference type="GO" id="GO:0005634">
    <property type="term" value="C:nucleus"/>
    <property type="evidence" value="ECO:0007669"/>
    <property type="project" value="UniProtKB-SubCell"/>
</dbReference>
<dbReference type="SUPFAM" id="SSF46785">
    <property type="entry name" value="Winged helix' DNA-binding domain"/>
    <property type="match status" value="1"/>
</dbReference>
<evidence type="ECO:0000256" key="1">
    <source>
        <dbReference type="ARBA" id="ARBA00023125"/>
    </source>
</evidence>
<dbReference type="GO" id="GO:0000978">
    <property type="term" value="F:RNA polymerase II cis-regulatory region sequence-specific DNA binding"/>
    <property type="evidence" value="ECO:0007669"/>
    <property type="project" value="TreeGrafter"/>
</dbReference>
<dbReference type="InterPro" id="IPR036388">
    <property type="entry name" value="WH-like_DNA-bd_sf"/>
</dbReference>
<dbReference type="InterPro" id="IPR001766">
    <property type="entry name" value="Fork_head_dom"/>
</dbReference>
<dbReference type="PANTHER" id="PTHR11829:SF402">
    <property type="entry name" value="FORK HEAD DOMAIN-CONTAINING PROTEIN FD3-RELATED"/>
    <property type="match status" value="1"/>
</dbReference>
<dbReference type="PANTHER" id="PTHR11829">
    <property type="entry name" value="FORKHEAD BOX PROTEIN"/>
    <property type="match status" value="1"/>
</dbReference>
<protein>
    <recommendedName>
        <fullName evidence="4">Fork-head domain-containing protein</fullName>
    </recommendedName>
</protein>
<dbReference type="AlphaFoldDB" id="A0AAD4PMV0"/>
<evidence type="ECO:0000313" key="6">
    <source>
        <dbReference type="Proteomes" id="UP001200034"/>
    </source>
</evidence>
<dbReference type="Pfam" id="PF00250">
    <property type="entry name" value="Forkhead"/>
    <property type="match status" value="1"/>
</dbReference>